<reference evidence="8 9" key="1">
    <citation type="submission" date="2019-01" db="EMBL/GenBank/DDBJ databases">
        <authorList>
            <person name="Alioto T."/>
            <person name="Alioto T."/>
        </authorList>
    </citation>
    <scope>NUCLEOTIDE SEQUENCE [LARGE SCALE GENOMIC DNA]</scope>
</reference>
<dbReference type="Pfam" id="PF05010">
    <property type="entry name" value="TACC_C"/>
    <property type="match status" value="1"/>
</dbReference>
<comment type="similarity">
    <text evidence="2">Belongs to the TACC family.</text>
</comment>
<protein>
    <submittedName>
        <fullName evidence="8">Acidic coiled-coil containing protein</fullName>
    </submittedName>
</protein>
<evidence type="ECO:0000313" key="8">
    <source>
        <dbReference type="EMBL" id="VFV32399.1"/>
    </source>
</evidence>
<dbReference type="AlphaFoldDB" id="A0A485NJH5"/>
<name>A0A485NJH5_LYNPA</name>
<organism evidence="8 9">
    <name type="scientific">Lynx pardinus</name>
    <name type="common">Iberian lynx</name>
    <name type="synonym">Felis pardina</name>
    <dbReference type="NCBI Taxonomy" id="191816"/>
    <lineage>
        <taxon>Eukaryota</taxon>
        <taxon>Metazoa</taxon>
        <taxon>Chordata</taxon>
        <taxon>Craniata</taxon>
        <taxon>Vertebrata</taxon>
        <taxon>Euteleostomi</taxon>
        <taxon>Mammalia</taxon>
        <taxon>Eutheria</taxon>
        <taxon>Laurasiatheria</taxon>
        <taxon>Carnivora</taxon>
        <taxon>Feliformia</taxon>
        <taxon>Felidae</taxon>
        <taxon>Felinae</taxon>
        <taxon>Lynx</taxon>
    </lineage>
</organism>
<dbReference type="InterPro" id="IPR039915">
    <property type="entry name" value="TACC"/>
</dbReference>
<dbReference type="Proteomes" id="UP000386466">
    <property type="component" value="Unassembled WGS sequence"/>
</dbReference>
<dbReference type="EMBL" id="CAAGRJ010016869">
    <property type="protein sequence ID" value="VFV32399.1"/>
    <property type="molecule type" value="Genomic_DNA"/>
</dbReference>
<dbReference type="InterPro" id="IPR007707">
    <property type="entry name" value="TACC_C"/>
</dbReference>
<dbReference type="GO" id="GO:0005856">
    <property type="term" value="C:cytoskeleton"/>
    <property type="evidence" value="ECO:0007669"/>
    <property type="project" value="UniProtKB-SubCell"/>
</dbReference>
<dbReference type="GO" id="GO:0007052">
    <property type="term" value="P:mitotic spindle organization"/>
    <property type="evidence" value="ECO:0007669"/>
    <property type="project" value="InterPro"/>
</dbReference>
<evidence type="ECO:0000256" key="5">
    <source>
        <dbReference type="ARBA" id="ARBA00023054"/>
    </source>
</evidence>
<evidence type="ECO:0000256" key="1">
    <source>
        <dbReference type="ARBA" id="ARBA00004245"/>
    </source>
</evidence>
<dbReference type="PANTHER" id="PTHR13924:SF4">
    <property type="entry name" value="TRANSFORMING ACIDIC COILED-COIL-CONTAINING PROTEIN 3"/>
    <property type="match status" value="1"/>
</dbReference>
<evidence type="ECO:0000256" key="3">
    <source>
        <dbReference type="ARBA" id="ARBA00022490"/>
    </source>
</evidence>
<dbReference type="PANTHER" id="PTHR13924">
    <property type="entry name" value="TRANSFORMING ACIDIC COILED-COIL CONTAINING PROTEIN 1/2"/>
    <property type="match status" value="1"/>
</dbReference>
<keyword evidence="5" id="KW-0175">Coiled coil</keyword>
<dbReference type="GO" id="GO:0021987">
    <property type="term" value="P:cerebral cortex development"/>
    <property type="evidence" value="ECO:0007669"/>
    <property type="project" value="TreeGrafter"/>
</dbReference>
<dbReference type="GO" id="GO:0007097">
    <property type="term" value="P:nuclear migration"/>
    <property type="evidence" value="ECO:0007669"/>
    <property type="project" value="TreeGrafter"/>
</dbReference>
<keyword evidence="6" id="KW-0206">Cytoskeleton</keyword>
<sequence>MENLELKSKYEELHKKCLEMGEIMDGFSGAVPEVMEEGETEGACQSRNLGLKGKDPLTIDTNSTKRSSSALFKRFEKRKVTEDCPKNEEQIRKRLRSGGGPQCPVGLLGEPGKGPDAEPCLETIQQNAKENDELIIIDHTLICYDLISEVEKSDVEVTDLWPSLPPTYLSM</sequence>
<comment type="subcellular location">
    <subcellularLocation>
        <location evidence="1">Cytoplasm</location>
        <location evidence="1">Cytoskeleton</location>
    </subcellularLocation>
</comment>
<keyword evidence="4" id="KW-0597">Phosphoprotein</keyword>
<evidence type="ECO:0000256" key="2">
    <source>
        <dbReference type="ARBA" id="ARBA00009423"/>
    </source>
</evidence>
<gene>
    <name evidence="8" type="ORF">LYPA_23C013447</name>
</gene>
<keyword evidence="3" id="KW-0963">Cytoplasm</keyword>
<evidence type="ECO:0000313" key="9">
    <source>
        <dbReference type="Proteomes" id="UP000386466"/>
    </source>
</evidence>
<feature type="domain" description="Transforming acidic coiled-coil-containing protein C-terminal" evidence="7">
    <location>
        <begin position="4"/>
        <end position="95"/>
    </location>
</feature>
<dbReference type="GO" id="GO:0005737">
    <property type="term" value="C:cytoplasm"/>
    <property type="evidence" value="ECO:0007669"/>
    <property type="project" value="TreeGrafter"/>
</dbReference>
<evidence type="ECO:0000256" key="6">
    <source>
        <dbReference type="ARBA" id="ARBA00023212"/>
    </source>
</evidence>
<accession>A0A485NJH5</accession>
<keyword evidence="9" id="KW-1185">Reference proteome</keyword>
<evidence type="ECO:0000259" key="7">
    <source>
        <dbReference type="Pfam" id="PF05010"/>
    </source>
</evidence>
<evidence type="ECO:0000256" key="4">
    <source>
        <dbReference type="ARBA" id="ARBA00022553"/>
    </source>
</evidence>
<proteinExistence type="inferred from homology"/>